<dbReference type="EMBL" id="KP795634">
    <property type="protein sequence ID" value="AKN39094.1"/>
    <property type="molecule type" value="Genomic_DNA"/>
</dbReference>
<organism evidence="1">
    <name type="scientific">Vibrio genomosp. F6</name>
    <dbReference type="NCBI Taxonomy" id="723172"/>
    <lineage>
        <taxon>Bacteria</taxon>
        <taxon>Pseudomonadati</taxon>
        <taxon>Pseudomonadota</taxon>
        <taxon>Gammaproteobacteria</taxon>
        <taxon>Vibrionales</taxon>
        <taxon>Vibrionaceae</taxon>
        <taxon>Vibrio</taxon>
    </lineage>
</organism>
<sequence length="293" mass="33364">MHNADPFLENNPPSIHAIANNSSLAEKATYDAQYRAKRKASKLELIELHQAVVHDENSKSPKTPFEFGFRSRRLFRNGQWQTLPPEYARILKACEELIEHPNRFPALNAWGGEAVNNIQCRTLIAKVLACILPNTDLIGGRIGFPTEAGIKTVSYDLLQEDYALRFGEFISPKSFAKAIKYLKRASYFHSERINVCVDEAEGTVRSAAAYKQFTERFFSDLKVVRYPNICELIIATRKRQEKKGLRFAWLSFREIASGLQDIFNATKLNEYADTTSIVFRSAQPSFQPSRSPH</sequence>
<evidence type="ECO:0000313" key="1">
    <source>
        <dbReference type="EMBL" id="AKN39094.1"/>
    </source>
</evidence>
<name>A0A0H3ZYZ3_9VIBR</name>
<dbReference type="AlphaFoldDB" id="A0A0H3ZYZ3"/>
<proteinExistence type="predicted"/>
<accession>A0A0H3ZYZ3</accession>
<protein>
    <submittedName>
        <fullName evidence="1">Uncharacterized protein</fullName>
    </submittedName>
</protein>
<reference evidence="1" key="1">
    <citation type="journal article" date="2015" name="MBio">
        <title>Eco-Evolutionary Dynamics of Episomes among Ecologically Cohesive Bacterial Populations.</title>
        <authorList>
            <person name="Xue H."/>
            <person name="Cordero O.X."/>
            <person name="Camas F.M."/>
            <person name="Trimble W."/>
            <person name="Meyer F."/>
            <person name="Guglielmini J."/>
            <person name="Rocha E.P."/>
            <person name="Polz M.F."/>
        </authorList>
    </citation>
    <scope>NUCLEOTIDE SEQUENCE</scope>
    <source>
        <strain evidence="1">FF_110</strain>
    </source>
</reference>